<dbReference type="InterPro" id="IPR018244">
    <property type="entry name" value="Allrgn_V5/Tpx1_CS"/>
</dbReference>
<evidence type="ECO:0000313" key="4">
    <source>
        <dbReference type="EMBL" id="EGW35295.1"/>
    </source>
</evidence>
<keyword evidence="2" id="KW-0732">Signal</keyword>
<dbReference type="EMBL" id="GL996499">
    <property type="protein sequence ID" value="EGW35295.1"/>
    <property type="molecule type" value="Genomic_DNA"/>
</dbReference>
<dbReference type="CDD" id="cd05384">
    <property type="entry name" value="CAP_PRY1-like"/>
    <property type="match status" value="1"/>
</dbReference>
<dbReference type="GO" id="GO:0005576">
    <property type="term" value="C:extracellular region"/>
    <property type="evidence" value="ECO:0007669"/>
    <property type="project" value="InterPro"/>
</dbReference>
<evidence type="ECO:0000256" key="1">
    <source>
        <dbReference type="SAM" id="MobiDB-lite"/>
    </source>
</evidence>
<dbReference type="SMART" id="SM00198">
    <property type="entry name" value="SCP"/>
    <property type="match status" value="1"/>
</dbReference>
<dbReference type="RefSeq" id="XP_007372707.1">
    <property type="nucleotide sequence ID" value="XM_007372645.1"/>
</dbReference>
<dbReference type="InterPro" id="IPR001283">
    <property type="entry name" value="CRISP-related"/>
</dbReference>
<feature type="chain" id="PRO_5003442299" description="SCP domain-containing protein" evidence="2">
    <location>
        <begin position="21"/>
        <end position="297"/>
    </location>
</feature>
<reference evidence="4 5" key="1">
    <citation type="journal article" date="2011" name="Proc. Natl. Acad. Sci. U.S.A.">
        <title>Comparative genomics of xylose-fermenting fungi for enhanced biofuel production.</title>
        <authorList>
            <person name="Wohlbach D.J."/>
            <person name="Kuo A."/>
            <person name="Sato T.K."/>
            <person name="Potts K.M."/>
            <person name="Salamov A.A."/>
            <person name="LaButti K.M."/>
            <person name="Sun H."/>
            <person name="Clum A."/>
            <person name="Pangilinan J.L."/>
            <person name="Lindquist E.A."/>
            <person name="Lucas S."/>
            <person name="Lapidus A."/>
            <person name="Jin M."/>
            <person name="Gunawan C."/>
            <person name="Balan V."/>
            <person name="Dale B.E."/>
            <person name="Jeffries T.W."/>
            <person name="Zinkel R."/>
            <person name="Barry K.W."/>
            <person name="Grigoriev I.V."/>
            <person name="Gasch A.P."/>
        </authorList>
    </citation>
    <scope>NUCLEOTIDE SEQUENCE [LARGE SCALE GENOMIC DNA]</scope>
    <source>
        <strain evidence="5">NRRL Y-27907 / 11-Y1</strain>
    </source>
</reference>
<sequence>MKFSKIASIALLSAIASSEALTTTSTKTFTVCSSTTTVYVTVDGPCCLPDPSGTEAPITRGTTGTRSDDEPATQGTTDAPSGNEPATSDITDAPSGNEPATSGTTDAPSDNTSQDPTTLTTEALPTTEEPGSPTSSGDAEPSTVDPELSEFAKEILDAQNHKRSRHGAPPLSWNQDVYKFAQKVADSYVCGNNLVHTENNPYGENLGLGYASGTDVVDAWYSEGDNYDYETRTELNHFTALIWKSTTDVGCAYKNCTDLNPGTSREWGLYIVCNYEPAGNVNSEDARKDNILPPTKR</sequence>
<dbReference type="KEGG" id="spaa:SPAPADRAFT_58515"/>
<dbReference type="Pfam" id="PF00188">
    <property type="entry name" value="CAP"/>
    <property type="match status" value="1"/>
</dbReference>
<dbReference type="GeneID" id="18872480"/>
<dbReference type="InterPro" id="IPR014044">
    <property type="entry name" value="CAP_dom"/>
</dbReference>
<organism evidence="5">
    <name type="scientific">Spathaspora passalidarum (strain NRRL Y-27907 / 11-Y1)</name>
    <dbReference type="NCBI Taxonomy" id="619300"/>
    <lineage>
        <taxon>Eukaryota</taxon>
        <taxon>Fungi</taxon>
        <taxon>Dikarya</taxon>
        <taxon>Ascomycota</taxon>
        <taxon>Saccharomycotina</taxon>
        <taxon>Pichiomycetes</taxon>
        <taxon>Debaryomycetaceae</taxon>
        <taxon>Spathaspora</taxon>
    </lineage>
</organism>
<feature type="domain" description="SCP" evidence="3">
    <location>
        <begin position="150"/>
        <end position="283"/>
    </location>
</feature>
<keyword evidence="5" id="KW-1185">Reference proteome</keyword>
<protein>
    <recommendedName>
        <fullName evidence="3">SCP domain-containing protein</fullName>
    </recommendedName>
</protein>
<dbReference type="PROSITE" id="PS01010">
    <property type="entry name" value="CRISP_2"/>
    <property type="match status" value="1"/>
</dbReference>
<dbReference type="PANTHER" id="PTHR10334">
    <property type="entry name" value="CYSTEINE-RICH SECRETORY PROTEIN-RELATED"/>
    <property type="match status" value="1"/>
</dbReference>
<feature type="compositionally biased region" description="Low complexity" evidence="1">
    <location>
        <begin position="116"/>
        <end position="130"/>
    </location>
</feature>
<evidence type="ECO:0000256" key="2">
    <source>
        <dbReference type="SAM" id="SignalP"/>
    </source>
</evidence>
<dbReference type="HOGENOM" id="CLU_035730_3_2_1"/>
<evidence type="ECO:0000259" key="3">
    <source>
        <dbReference type="SMART" id="SM00198"/>
    </source>
</evidence>
<proteinExistence type="predicted"/>
<dbReference type="PRINTS" id="PR00837">
    <property type="entry name" value="V5TPXLIKE"/>
</dbReference>
<dbReference type="Proteomes" id="UP000000709">
    <property type="component" value="Unassembled WGS sequence"/>
</dbReference>
<gene>
    <name evidence="4" type="ORF">SPAPADRAFT_58515</name>
</gene>
<dbReference type="InParanoid" id="G3AGF6"/>
<name>G3AGF6_SPAPN</name>
<dbReference type="SUPFAM" id="SSF55797">
    <property type="entry name" value="PR-1-like"/>
    <property type="match status" value="1"/>
</dbReference>
<dbReference type="Gene3D" id="3.40.33.10">
    <property type="entry name" value="CAP"/>
    <property type="match status" value="1"/>
</dbReference>
<dbReference type="eggNOG" id="KOG3017">
    <property type="taxonomic scope" value="Eukaryota"/>
</dbReference>
<dbReference type="OMA" id="HAQACIF"/>
<evidence type="ECO:0000313" key="5">
    <source>
        <dbReference type="Proteomes" id="UP000000709"/>
    </source>
</evidence>
<feature type="compositionally biased region" description="Polar residues" evidence="1">
    <location>
        <begin position="98"/>
        <end position="115"/>
    </location>
</feature>
<dbReference type="InterPro" id="IPR035940">
    <property type="entry name" value="CAP_sf"/>
</dbReference>
<accession>G3AGF6</accession>
<feature type="signal peptide" evidence="2">
    <location>
        <begin position="1"/>
        <end position="20"/>
    </location>
</feature>
<feature type="region of interest" description="Disordered" evidence="1">
    <location>
        <begin position="45"/>
        <end position="146"/>
    </location>
</feature>
<dbReference type="AlphaFoldDB" id="G3AGF6"/>
<dbReference type="OrthoDB" id="337038at2759"/>
<feature type="compositionally biased region" description="Polar residues" evidence="1">
    <location>
        <begin position="73"/>
        <end position="90"/>
    </location>
</feature>